<dbReference type="InterPro" id="IPR001387">
    <property type="entry name" value="Cro/C1-type_HTH"/>
</dbReference>
<accession>A0ABW5L4H6</accession>
<dbReference type="RefSeq" id="WP_210353493.1">
    <property type="nucleotide sequence ID" value="NZ_JAEQMU010000001.1"/>
</dbReference>
<dbReference type="Proteomes" id="UP001597440">
    <property type="component" value="Unassembled WGS sequence"/>
</dbReference>
<keyword evidence="3" id="KW-1185">Reference proteome</keyword>
<proteinExistence type="predicted"/>
<evidence type="ECO:0000313" key="3">
    <source>
        <dbReference type="Proteomes" id="UP001597440"/>
    </source>
</evidence>
<evidence type="ECO:0000259" key="1">
    <source>
        <dbReference type="PROSITE" id="PS50943"/>
    </source>
</evidence>
<reference evidence="3" key="1">
    <citation type="journal article" date="2019" name="Int. J. Syst. Evol. Microbiol.">
        <title>The Global Catalogue of Microorganisms (GCM) 10K type strain sequencing project: providing services to taxonomists for standard genome sequencing and annotation.</title>
        <authorList>
            <consortium name="The Broad Institute Genomics Platform"/>
            <consortium name="The Broad Institute Genome Sequencing Center for Infectious Disease"/>
            <person name="Wu L."/>
            <person name="Ma J."/>
        </authorList>
    </citation>
    <scope>NUCLEOTIDE SEQUENCE [LARGE SCALE GENOMIC DNA]</scope>
    <source>
        <strain evidence="3">KCTC 52298</strain>
    </source>
</reference>
<name>A0ABW5L4H6_9SPHI</name>
<evidence type="ECO:0000313" key="2">
    <source>
        <dbReference type="EMBL" id="MFD2555130.1"/>
    </source>
</evidence>
<organism evidence="2 3">
    <name type="scientific">Sphingobacterium tabacisoli</name>
    <dbReference type="NCBI Taxonomy" id="2044855"/>
    <lineage>
        <taxon>Bacteria</taxon>
        <taxon>Pseudomonadati</taxon>
        <taxon>Bacteroidota</taxon>
        <taxon>Sphingobacteriia</taxon>
        <taxon>Sphingobacteriales</taxon>
        <taxon>Sphingobacteriaceae</taxon>
        <taxon>Sphingobacterium</taxon>
    </lineage>
</organism>
<sequence length="80" mass="9191">MGHIRSASFIGIAECTPYLRTSYEQEATTPRSRLPPIELLQRISRYFQVSMDLLVGIDLPQSRIEELLKLPDYQTVLPVK</sequence>
<protein>
    <recommendedName>
        <fullName evidence="1">HTH cro/C1-type domain-containing protein</fullName>
    </recommendedName>
</protein>
<gene>
    <name evidence="2" type="ORF">ACFSQW_12055</name>
</gene>
<dbReference type="PROSITE" id="PS50943">
    <property type="entry name" value="HTH_CROC1"/>
    <property type="match status" value="1"/>
</dbReference>
<dbReference type="EMBL" id="JBHULD010000014">
    <property type="protein sequence ID" value="MFD2555130.1"/>
    <property type="molecule type" value="Genomic_DNA"/>
</dbReference>
<feature type="domain" description="HTH cro/C1-type" evidence="1">
    <location>
        <begin position="33"/>
        <end position="54"/>
    </location>
</feature>
<comment type="caution">
    <text evidence="2">The sequence shown here is derived from an EMBL/GenBank/DDBJ whole genome shotgun (WGS) entry which is preliminary data.</text>
</comment>